<dbReference type="Pfam" id="PF00990">
    <property type="entry name" value="GGDEF"/>
    <property type="match status" value="1"/>
</dbReference>
<reference evidence="2" key="2">
    <citation type="journal article" date="2021" name="PeerJ">
        <title>Extensive microbial diversity within the chicken gut microbiome revealed by metagenomics and culture.</title>
        <authorList>
            <person name="Gilroy R."/>
            <person name="Ravi A."/>
            <person name="Getino M."/>
            <person name="Pursley I."/>
            <person name="Horton D.L."/>
            <person name="Alikhan N.F."/>
            <person name="Baker D."/>
            <person name="Gharbi K."/>
            <person name="Hall N."/>
            <person name="Watson M."/>
            <person name="Adriaenssens E.M."/>
            <person name="Foster-Nyarko E."/>
            <person name="Jarju S."/>
            <person name="Secka A."/>
            <person name="Antonio M."/>
            <person name="Oren A."/>
            <person name="Chaudhuri R.R."/>
            <person name="La Ragione R."/>
            <person name="Hildebrand F."/>
            <person name="Pallen M.J."/>
        </authorList>
    </citation>
    <scope>NUCLEOTIDE SEQUENCE</scope>
    <source>
        <strain evidence="2">10192</strain>
    </source>
</reference>
<protein>
    <submittedName>
        <fullName evidence="2">GGDEF domain-containing protein</fullName>
    </submittedName>
</protein>
<dbReference type="InterPro" id="IPR050469">
    <property type="entry name" value="Diguanylate_Cyclase"/>
</dbReference>
<dbReference type="InterPro" id="IPR000160">
    <property type="entry name" value="GGDEF_dom"/>
</dbReference>
<dbReference type="GO" id="GO:0052621">
    <property type="term" value="F:diguanylate cyclase activity"/>
    <property type="evidence" value="ECO:0007669"/>
    <property type="project" value="TreeGrafter"/>
</dbReference>
<dbReference type="SMART" id="SM00267">
    <property type="entry name" value="GGDEF"/>
    <property type="match status" value="1"/>
</dbReference>
<proteinExistence type="predicted"/>
<dbReference type="Gene3D" id="3.30.70.270">
    <property type="match status" value="1"/>
</dbReference>
<dbReference type="NCBIfam" id="TIGR00254">
    <property type="entry name" value="GGDEF"/>
    <property type="match status" value="1"/>
</dbReference>
<dbReference type="GO" id="GO:1902201">
    <property type="term" value="P:negative regulation of bacterial-type flagellum-dependent cell motility"/>
    <property type="evidence" value="ECO:0007669"/>
    <property type="project" value="TreeGrafter"/>
</dbReference>
<dbReference type="PROSITE" id="PS50887">
    <property type="entry name" value="GGDEF"/>
    <property type="match status" value="1"/>
</dbReference>
<dbReference type="EMBL" id="JADIND010000053">
    <property type="protein sequence ID" value="MBO8430226.1"/>
    <property type="molecule type" value="Genomic_DNA"/>
</dbReference>
<dbReference type="PANTHER" id="PTHR45138:SF9">
    <property type="entry name" value="DIGUANYLATE CYCLASE DGCM-RELATED"/>
    <property type="match status" value="1"/>
</dbReference>
<feature type="domain" description="GGDEF" evidence="1">
    <location>
        <begin position="92"/>
        <end position="223"/>
    </location>
</feature>
<accession>A0A9D9DMR6</accession>
<gene>
    <name evidence="2" type="ORF">IAC76_02450</name>
</gene>
<dbReference type="CDD" id="cd01949">
    <property type="entry name" value="GGDEF"/>
    <property type="match status" value="1"/>
</dbReference>
<comment type="caution">
    <text evidence="2">The sequence shown here is derived from an EMBL/GenBank/DDBJ whole genome shotgun (WGS) entry which is preliminary data.</text>
</comment>
<dbReference type="InterPro" id="IPR043128">
    <property type="entry name" value="Rev_trsase/Diguanyl_cyclase"/>
</dbReference>
<dbReference type="SUPFAM" id="SSF55073">
    <property type="entry name" value="Nucleotide cyclase"/>
    <property type="match status" value="1"/>
</dbReference>
<evidence type="ECO:0000313" key="2">
    <source>
        <dbReference type="EMBL" id="MBO8430226.1"/>
    </source>
</evidence>
<organism evidence="2 3">
    <name type="scientific">Candidatus Scatousia excrementipullorum</name>
    <dbReference type="NCBI Taxonomy" id="2840936"/>
    <lineage>
        <taxon>Bacteria</taxon>
        <taxon>Candidatus Scatousia</taxon>
    </lineage>
</organism>
<name>A0A9D9DMR6_9BACT</name>
<dbReference type="GO" id="GO:0005886">
    <property type="term" value="C:plasma membrane"/>
    <property type="evidence" value="ECO:0007669"/>
    <property type="project" value="TreeGrafter"/>
</dbReference>
<dbReference type="FunFam" id="3.30.70.270:FF:000001">
    <property type="entry name" value="Diguanylate cyclase domain protein"/>
    <property type="match status" value="1"/>
</dbReference>
<dbReference type="AlphaFoldDB" id="A0A9D9DMR6"/>
<evidence type="ECO:0000313" key="3">
    <source>
        <dbReference type="Proteomes" id="UP000823632"/>
    </source>
</evidence>
<sequence>MADIDEAINNAGNNDFDIPPEVLDEIQHNIEEIIANFPVPEDNKLDVIKKINFMYSHTRHLSLTDSLTGLYNRRHLDSTLECEFLRAKRYNNNLSLAVIDIDFFKKVNDTYGHLCGDYILKETAYIIYDTFRKTDIVFRYGGEEFVVLLTETSPENAKIPLERLRCNIQNAKFRFKDKNLNITVSIGAASVNEDTESAGQLLDNADKALYEAKNSGRNKLIIF</sequence>
<reference evidence="2" key="1">
    <citation type="submission" date="2020-10" db="EMBL/GenBank/DDBJ databases">
        <authorList>
            <person name="Gilroy R."/>
        </authorList>
    </citation>
    <scope>NUCLEOTIDE SEQUENCE</scope>
    <source>
        <strain evidence="2">10192</strain>
    </source>
</reference>
<dbReference type="InterPro" id="IPR029787">
    <property type="entry name" value="Nucleotide_cyclase"/>
</dbReference>
<dbReference type="GO" id="GO:0043709">
    <property type="term" value="P:cell adhesion involved in single-species biofilm formation"/>
    <property type="evidence" value="ECO:0007669"/>
    <property type="project" value="TreeGrafter"/>
</dbReference>
<evidence type="ECO:0000259" key="1">
    <source>
        <dbReference type="PROSITE" id="PS50887"/>
    </source>
</evidence>
<dbReference type="Proteomes" id="UP000823632">
    <property type="component" value="Unassembled WGS sequence"/>
</dbReference>
<dbReference type="PANTHER" id="PTHR45138">
    <property type="entry name" value="REGULATORY COMPONENTS OF SENSORY TRANSDUCTION SYSTEM"/>
    <property type="match status" value="1"/>
</dbReference>